<evidence type="ECO:0000313" key="22">
    <source>
        <dbReference type="Proteomes" id="UP001634394"/>
    </source>
</evidence>
<dbReference type="InterPro" id="IPR027640">
    <property type="entry name" value="Kinesin-like_fam"/>
</dbReference>
<dbReference type="GO" id="GO:0003777">
    <property type="term" value="F:microtubule motor activity"/>
    <property type="evidence" value="ECO:0007669"/>
    <property type="project" value="UniProtKB-ARBA"/>
</dbReference>
<proteinExistence type="inferred from homology"/>
<evidence type="ECO:0000256" key="15">
    <source>
        <dbReference type="ARBA" id="ARBA00060102"/>
    </source>
</evidence>
<feature type="region of interest" description="Disordered" evidence="19">
    <location>
        <begin position="829"/>
        <end position="897"/>
    </location>
</feature>
<evidence type="ECO:0000256" key="9">
    <source>
        <dbReference type="ARBA" id="ARBA00022949"/>
    </source>
</evidence>
<evidence type="ECO:0000256" key="5">
    <source>
        <dbReference type="ARBA" id="ARBA00022553"/>
    </source>
</evidence>
<dbReference type="GO" id="GO:0005874">
    <property type="term" value="C:microtubule"/>
    <property type="evidence" value="ECO:0007669"/>
    <property type="project" value="UniProtKB-KW"/>
</dbReference>
<feature type="compositionally biased region" description="Basic and acidic residues" evidence="19">
    <location>
        <begin position="164"/>
        <end position="180"/>
    </location>
</feature>
<feature type="coiled-coil region" evidence="18">
    <location>
        <begin position="309"/>
        <end position="343"/>
    </location>
</feature>
<evidence type="ECO:0000256" key="1">
    <source>
        <dbReference type="ARBA" id="ARBA00004284"/>
    </source>
</evidence>
<dbReference type="GO" id="GO:0005912">
    <property type="term" value="C:adherens junction"/>
    <property type="evidence" value="ECO:0007669"/>
    <property type="project" value="UniProtKB-SubCell"/>
</dbReference>
<dbReference type="GO" id="GO:0030659">
    <property type="term" value="C:cytoplasmic vesicle membrane"/>
    <property type="evidence" value="ECO:0007669"/>
    <property type="project" value="UniProtKB-SubCell"/>
</dbReference>
<dbReference type="Gene3D" id="3.40.850.10">
    <property type="entry name" value="Kinesin motor domain"/>
    <property type="match status" value="1"/>
</dbReference>
<dbReference type="GO" id="GO:0005871">
    <property type="term" value="C:kinesin complex"/>
    <property type="evidence" value="ECO:0007669"/>
    <property type="project" value="UniProtKB-ARBA"/>
</dbReference>
<keyword evidence="11" id="KW-0472">Membrane</keyword>
<dbReference type="AlphaFoldDB" id="A0ABD3VD37"/>
<keyword evidence="6 17" id="KW-0493">Microtubule</keyword>
<dbReference type="InterPro" id="IPR027417">
    <property type="entry name" value="P-loop_NTPase"/>
</dbReference>
<dbReference type="InterPro" id="IPR001752">
    <property type="entry name" value="Kinesin_motor_dom"/>
</dbReference>
<keyword evidence="12 16" id="KW-0505">Motor protein</keyword>
<dbReference type="SUPFAM" id="SSF52540">
    <property type="entry name" value="P-loop containing nucleoside triphosphate hydrolases"/>
    <property type="match status" value="1"/>
</dbReference>
<evidence type="ECO:0000256" key="13">
    <source>
        <dbReference type="ARBA" id="ARBA00023212"/>
    </source>
</evidence>
<evidence type="ECO:0000256" key="12">
    <source>
        <dbReference type="ARBA" id="ARBA00023175"/>
    </source>
</evidence>
<keyword evidence="14" id="KW-0968">Cytoplasmic vesicle</keyword>
<evidence type="ECO:0000259" key="20">
    <source>
        <dbReference type="PROSITE" id="PS50067"/>
    </source>
</evidence>
<dbReference type="PROSITE" id="PS00411">
    <property type="entry name" value="KINESIN_MOTOR_1"/>
    <property type="match status" value="1"/>
</dbReference>
<evidence type="ECO:0000256" key="16">
    <source>
        <dbReference type="PROSITE-ProRule" id="PRU00283"/>
    </source>
</evidence>
<comment type="caution">
    <text evidence="21">The sequence shown here is derived from an EMBL/GenBank/DDBJ whole genome shotgun (WGS) entry which is preliminary data.</text>
</comment>
<dbReference type="PANTHER" id="PTHR47972">
    <property type="entry name" value="KINESIN-LIKE PROTEIN KLP-3"/>
    <property type="match status" value="1"/>
</dbReference>
<dbReference type="SMART" id="SM00129">
    <property type="entry name" value="KISc"/>
    <property type="match status" value="1"/>
</dbReference>
<dbReference type="InterPro" id="IPR036961">
    <property type="entry name" value="Kinesin_motor_dom_sf"/>
</dbReference>
<evidence type="ECO:0000313" key="21">
    <source>
        <dbReference type="EMBL" id="KAL3858961.1"/>
    </source>
</evidence>
<feature type="coiled-coil region" evidence="18">
    <location>
        <begin position="33"/>
        <end position="103"/>
    </location>
</feature>
<keyword evidence="4" id="KW-0963">Cytoplasm</keyword>
<evidence type="ECO:0000256" key="19">
    <source>
        <dbReference type="SAM" id="MobiDB-lite"/>
    </source>
</evidence>
<reference evidence="21 22" key="1">
    <citation type="submission" date="2024-11" db="EMBL/GenBank/DDBJ databases">
        <title>Chromosome-level genome assembly of the freshwater bivalve Anodonta woodiana.</title>
        <authorList>
            <person name="Chen X."/>
        </authorList>
    </citation>
    <scope>NUCLEOTIDE SEQUENCE [LARGE SCALE GENOMIC DNA]</scope>
    <source>
        <strain evidence="21">MN2024</strain>
        <tissue evidence="21">Gills</tissue>
    </source>
</reference>
<evidence type="ECO:0000256" key="2">
    <source>
        <dbReference type="ARBA" id="ARBA00004300"/>
    </source>
</evidence>
<dbReference type="InterPro" id="IPR019821">
    <property type="entry name" value="Kinesin_motor_CS"/>
</dbReference>
<feature type="binding site" evidence="16">
    <location>
        <begin position="580"/>
        <end position="587"/>
    </location>
    <ligand>
        <name>ATP</name>
        <dbReference type="ChEBI" id="CHEBI:30616"/>
    </ligand>
</feature>
<gene>
    <name evidence="21" type="ORF">ACJMK2_009206</name>
</gene>
<evidence type="ECO:0000256" key="3">
    <source>
        <dbReference type="ARBA" id="ARBA00004536"/>
    </source>
</evidence>
<keyword evidence="7 16" id="KW-0547">Nucleotide-binding</keyword>
<evidence type="ECO:0000256" key="17">
    <source>
        <dbReference type="RuleBase" id="RU000394"/>
    </source>
</evidence>
<feature type="region of interest" description="Disordered" evidence="19">
    <location>
        <begin position="164"/>
        <end position="183"/>
    </location>
</feature>
<keyword evidence="9" id="KW-0965">Cell junction</keyword>
<dbReference type="GO" id="GO:0005813">
    <property type="term" value="C:centrosome"/>
    <property type="evidence" value="ECO:0007669"/>
    <property type="project" value="UniProtKB-SubCell"/>
</dbReference>
<dbReference type="PRINTS" id="PR00380">
    <property type="entry name" value="KINESINHEAVY"/>
</dbReference>
<comment type="function">
    <text evidence="15">Minus-end microtubule-dependent motor protein. Involved in apically targeted transport. Required for zonula adherens maintenance.</text>
</comment>
<keyword evidence="22" id="KW-1185">Reference proteome</keyword>
<evidence type="ECO:0000256" key="11">
    <source>
        <dbReference type="ARBA" id="ARBA00023136"/>
    </source>
</evidence>
<dbReference type="PANTHER" id="PTHR47972:SF28">
    <property type="entry name" value="KINESIN-LIKE PROTEIN KLP-3"/>
    <property type="match status" value="1"/>
</dbReference>
<evidence type="ECO:0000256" key="10">
    <source>
        <dbReference type="ARBA" id="ARBA00023054"/>
    </source>
</evidence>
<dbReference type="Pfam" id="PF00225">
    <property type="entry name" value="Kinesin"/>
    <property type="match status" value="1"/>
</dbReference>
<accession>A0ABD3VD37</accession>
<keyword evidence="5" id="KW-0597">Phosphoprotein</keyword>
<evidence type="ECO:0000256" key="7">
    <source>
        <dbReference type="ARBA" id="ARBA00022741"/>
    </source>
</evidence>
<dbReference type="FunFam" id="3.40.850.10:FF:000022">
    <property type="entry name" value="Kinesin-like protein"/>
    <property type="match status" value="1"/>
</dbReference>
<keyword evidence="13" id="KW-0206">Cytoskeleton</keyword>
<evidence type="ECO:0000256" key="8">
    <source>
        <dbReference type="ARBA" id="ARBA00022840"/>
    </source>
</evidence>
<comment type="similarity">
    <text evidence="16 17">Belongs to the TRAFAC class myosin-kinesin ATPase superfamily. Kinesin family.</text>
</comment>
<name>A0ABD3VD37_SINWO</name>
<evidence type="ECO:0000256" key="4">
    <source>
        <dbReference type="ARBA" id="ARBA00022490"/>
    </source>
</evidence>
<feature type="coiled-coil region" evidence="18">
    <location>
        <begin position="392"/>
        <end position="419"/>
    </location>
</feature>
<protein>
    <recommendedName>
        <fullName evidence="17">Kinesin-like protein</fullName>
    </recommendedName>
</protein>
<evidence type="ECO:0000256" key="6">
    <source>
        <dbReference type="ARBA" id="ARBA00022701"/>
    </source>
</evidence>
<keyword evidence="10 18" id="KW-0175">Coiled coil</keyword>
<dbReference type="Proteomes" id="UP001634394">
    <property type="component" value="Unassembled WGS sequence"/>
</dbReference>
<evidence type="ECO:0000256" key="18">
    <source>
        <dbReference type="SAM" id="Coils"/>
    </source>
</evidence>
<comment type="subcellular location">
    <subcellularLocation>
        <location evidence="3">Cell junction</location>
        <location evidence="3">Adherens junction</location>
    </subcellularLocation>
    <subcellularLocation>
        <location evidence="2">Cytoplasm</location>
        <location evidence="2">Cytoskeleton</location>
        <location evidence="2">Microtubule organizing center</location>
        <location evidence="2">Centrosome</location>
    </subcellularLocation>
    <subcellularLocation>
        <location evidence="1">Cytoplasmic vesicle membrane</location>
        <topology evidence="1">Peripheral membrane protein</topology>
    </subcellularLocation>
</comment>
<dbReference type="PROSITE" id="PS50067">
    <property type="entry name" value="KINESIN_MOTOR_2"/>
    <property type="match status" value="1"/>
</dbReference>
<feature type="compositionally biased region" description="Low complexity" evidence="19">
    <location>
        <begin position="875"/>
        <end position="897"/>
    </location>
</feature>
<dbReference type="CDD" id="cd01366">
    <property type="entry name" value="KISc_C_terminal"/>
    <property type="match status" value="1"/>
</dbReference>
<feature type="compositionally biased region" description="Basic and acidic residues" evidence="19">
    <location>
        <begin position="829"/>
        <end position="841"/>
    </location>
</feature>
<feature type="domain" description="Kinesin motor" evidence="20">
    <location>
        <begin position="497"/>
        <end position="818"/>
    </location>
</feature>
<sequence>MKFKGHISKVEVISLQKQLEERNSQRDELLLLVKSHRDKVRQYKSKLEREESNKRQQLKILKKNYDITIQEKDNLISNLQSLAEEQENKILELEQRLLGGTHEEMKTTGLEITSGVTRKLIEEVKRLQNDKFTLTSQLSSTQIEVRTCNEIIQMLQAKISKLENDNDNLSKPDKTQEDKVTYPCSTDTEKEVELLQTERQQLLEELAELKKARTKESTVYKLASHRQQQLEDEVKRLKQMLDEKEKEAVEREATIQQKKEKEQQVIVLLSEKQQNLQTICELQAQITALQAEEPEVITKVKKVAVEVESEELKAKYAVSQEQIQELTKLNEEGNNKLSHAHERIVELTKLNEEGNNKISHAHERILRVAQADYELMTSSLQEKLNQSHAEKEIAIAEACKELQQEVDRLRAEHSALCQKLDTTNNSFSQLVESFILLQKKANSFPHMIKSTVSQLKMEVVSAVADIDTYNQELVGKYHREMQLRKKYHNELVELKGNIRVFCRVRPRIKEDGTGSQADNVISFDRDDDGLIYVDSKGRSQTFEVDRVFSENSTQMEVFDEVKSVAISCIDGFNVCIFAYGQTGSGKTYTMEGTQLDPGINQRALQELFHMIEERGVDWEYTVTVSVLEIYNEMIRDLLGDDISFKMEVKMNPEGGLYIPGLSYVKVASVEDVNKVFVVGQKNRATATTNMNEHSSRSHALLCVTVTGENKTTKTKTTGKLNLVDLAGSERVSKSGADGTRLKEAQSINKSLACLGDVIQALRAKQSYIPYRNSKLTYLLQDCLGGDSKTLMLVQIAPVRKNEGESICSLNFAQRVRNVELGAATKKVEKLENGDAEADKTPQKSSSGPGTPHKVAPQRDTSCPAISHRIASQNLPKTPSSSSKPSTPQHKPTPGWKK</sequence>
<dbReference type="EMBL" id="JBJQND010000012">
    <property type="protein sequence ID" value="KAL3858961.1"/>
    <property type="molecule type" value="Genomic_DNA"/>
</dbReference>
<organism evidence="21 22">
    <name type="scientific">Sinanodonta woodiana</name>
    <name type="common">Chinese pond mussel</name>
    <name type="synonym">Anodonta woodiana</name>
    <dbReference type="NCBI Taxonomy" id="1069815"/>
    <lineage>
        <taxon>Eukaryota</taxon>
        <taxon>Metazoa</taxon>
        <taxon>Spiralia</taxon>
        <taxon>Lophotrochozoa</taxon>
        <taxon>Mollusca</taxon>
        <taxon>Bivalvia</taxon>
        <taxon>Autobranchia</taxon>
        <taxon>Heteroconchia</taxon>
        <taxon>Palaeoheterodonta</taxon>
        <taxon>Unionida</taxon>
        <taxon>Unionoidea</taxon>
        <taxon>Unionidae</taxon>
        <taxon>Unioninae</taxon>
        <taxon>Sinanodonta</taxon>
    </lineage>
</organism>
<dbReference type="GO" id="GO:0005524">
    <property type="term" value="F:ATP binding"/>
    <property type="evidence" value="ECO:0007669"/>
    <property type="project" value="UniProtKB-UniRule"/>
</dbReference>
<keyword evidence="8 16" id="KW-0067">ATP-binding</keyword>
<evidence type="ECO:0000256" key="14">
    <source>
        <dbReference type="ARBA" id="ARBA00023329"/>
    </source>
</evidence>